<dbReference type="RefSeq" id="XP_040876142.1">
    <property type="nucleotide sequence ID" value="XM_041023283.1"/>
</dbReference>
<sequence length="177" mass="18951">MHFYLATTVLALLCAGVRADDYLTATALVTNAANESALECWRFSTPLIDSSQPGIAGSLTFNFNASSASYTIIPPRFNGSRHNAPTPQLVVYTSGLAHISLPSSKDEEWFIGGNQGLLVAADTTGDGHITDYPSDQYTSVLTVPFPGGMLPAHEKLTSGPCQFSSIGARSLRNKMWH</sequence>
<reference evidence="2 3" key="1">
    <citation type="journal article" date="2014" name="BMC Genomics">
        <title>Genome sequencing of four Aureobasidium pullulans varieties: biotechnological potential, stress tolerance, and description of new species.</title>
        <authorList>
            <person name="Gostin Ar C."/>
            <person name="Ohm R.A."/>
            <person name="Kogej T."/>
            <person name="Sonjak S."/>
            <person name="Turk M."/>
            <person name="Zajc J."/>
            <person name="Zalar P."/>
            <person name="Grube M."/>
            <person name="Sun H."/>
            <person name="Han J."/>
            <person name="Sharma A."/>
            <person name="Chiniquy J."/>
            <person name="Ngan C.Y."/>
            <person name="Lipzen A."/>
            <person name="Barry K."/>
            <person name="Grigoriev I.V."/>
            <person name="Gunde-Cimerman N."/>
        </authorList>
    </citation>
    <scope>NUCLEOTIDE SEQUENCE [LARGE SCALE GENOMIC DNA]</scope>
    <source>
        <strain evidence="2 3">CBS 110374</strain>
    </source>
</reference>
<evidence type="ECO:0000256" key="1">
    <source>
        <dbReference type="SAM" id="SignalP"/>
    </source>
</evidence>
<dbReference type="GeneID" id="63916656"/>
<feature type="signal peptide" evidence="1">
    <location>
        <begin position="1"/>
        <end position="19"/>
    </location>
</feature>
<keyword evidence="1" id="KW-0732">Signal</keyword>
<evidence type="ECO:0008006" key="4">
    <source>
        <dbReference type="Google" id="ProtNLM"/>
    </source>
</evidence>
<dbReference type="HOGENOM" id="CLU_062260_1_0_1"/>
<name>A0A074VJ89_AURM1</name>
<gene>
    <name evidence="2" type="ORF">M437DRAFT_57834</name>
</gene>
<feature type="chain" id="PRO_5001700720" description="Small secreted protein" evidence="1">
    <location>
        <begin position="20"/>
        <end position="177"/>
    </location>
</feature>
<protein>
    <recommendedName>
        <fullName evidence="4">Small secreted protein</fullName>
    </recommendedName>
</protein>
<keyword evidence="3" id="KW-1185">Reference proteome</keyword>
<evidence type="ECO:0000313" key="2">
    <source>
        <dbReference type="EMBL" id="KEQ59119.1"/>
    </source>
</evidence>
<accession>A0A074VJ89</accession>
<dbReference type="AlphaFoldDB" id="A0A074VJ89"/>
<dbReference type="EMBL" id="KL584850">
    <property type="protein sequence ID" value="KEQ59119.1"/>
    <property type="molecule type" value="Genomic_DNA"/>
</dbReference>
<proteinExistence type="predicted"/>
<organism evidence="2 3">
    <name type="scientific">Aureobasidium melanogenum (strain CBS 110374)</name>
    <name type="common">Aureobasidium pullulans var. melanogenum</name>
    <dbReference type="NCBI Taxonomy" id="1043003"/>
    <lineage>
        <taxon>Eukaryota</taxon>
        <taxon>Fungi</taxon>
        <taxon>Dikarya</taxon>
        <taxon>Ascomycota</taxon>
        <taxon>Pezizomycotina</taxon>
        <taxon>Dothideomycetes</taxon>
        <taxon>Dothideomycetidae</taxon>
        <taxon>Dothideales</taxon>
        <taxon>Saccotheciaceae</taxon>
        <taxon>Aureobasidium</taxon>
    </lineage>
</organism>
<dbReference type="Proteomes" id="UP000030672">
    <property type="component" value="Unassembled WGS sequence"/>
</dbReference>
<evidence type="ECO:0000313" key="3">
    <source>
        <dbReference type="Proteomes" id="UP000030672"/>
    </source>
</evidence>